<dbReference type="Proteomes" id="UP000550729">
    <property type="component" value="Unassembled WGS sequence"/>
</dbReference>
<comment type="caution">
    <text evidence="3">The sequence shown here is derived from an EMBL/GenBank/DDBJ whole genome shotgun (WGS) entry which is preliminary data.</text>
</comment>
<gene>
    <name evidence="3" type="ORF">HH308_03650</name>
</gene>
<feature type="transmembrane region" description="Helical" evidence="2">
    <location>
        <begin position="45"/>
        <end position="64"/>
    </location>
</feature>
<name>A0A848KTV3_9ACTN</name>
<evidence type="ECO:0000313" key="3">
    <source>
        <dbReference type="EMBL" id="NMO00305.1"/>
    </source>
</evidence>
<dbReference type="EMBL" id="JABBNB010000003">
    <property type="protein sequence ID" value="NMO00305.1"/>
    <property type="molecule type" value="Genomic_DNA"/>
</dbReference>
<evidence type="ECO:0000256" key="2">
    <source>
        <dbReference type="SAM" id="Phobius"/>
    </source>
</evidence>
<accession>A0A848KTV3</accession>
<organism evidence="3 4">
    <name type="scientific">Gordonia asplenii</name>
    <dbReference type="NCBI Taxonomy" id="2725283"/>
    <lineage>
        <taxon>Bacteria</taxon>
        <taxon>Bacillati</taxon>
        <taxon>Actinomycetota</taxon>
        <taxon>Actinomycetes</taxon>
        <taxon>Mycobacteriales</taxon>
        <taxon>Gordoniaceae</taxon>
        <taxon>Gordonia</taxon>
    </lineage>
</organism>
<feature type="transmembrane region" description="Helical" evidence="2">
    <location>
        <begin position="21"/>
        <end position="39"/>
    </location>
</feature>
<dbReference type="RefSeq" id="WP_170192814.1">
    <property type="nucleotide sequence ID" value="NZ_JABBNB010000003.1"/>
</dbReference>
<dbReference type="AlphaFoldDB" id="A0A848KTV3"/>
<evidence type="ECO:0000313" key="4">
    <source>
        <dbReference type="Proteomes" id="UP000550729"/>
    </source>
</evidence>
<reference evidence="3 4" key="1">
    <citation type="submission" date="2020-04" db="EMBL/GenBank/DDBJ databases">
        <title>Gordonia sp. nov. TBRC 11910.</title>
        <authorList>
            <person name="Suriyachadkun C."/>
        </authorList>
    </citation>
    <scope>NUCLEOTIDE SEQUENCE [LARGE SCALE GENOMIC DNA]</scope>
    <source>
        <strain evidence="3 4">TBRC 11910</strain>
    </source>
</reference>
<protein>
    <submittedName>
        <fullName evidence="3">Uncharacterized protein</fullName>
    </submittedName>
</protein>
<keyword evidence="4" id="KW-1185">Reference proteome</keyword>
<keyword evidence="2" id="KW-1133">Transmembrane helix</keyword>
<feature type="region of interest" description="Disordered" evidence="1">
    <location>
        <begin position="195"/>
        <end position="215"/>
    </location>
</feature>
<keyword evidence="2" id="KW-0812">Transmembrane</keyword>
<evidence type="ECO:0000256" key="1">
    <source>
        <dbReference type="SAM" id="MobiDB-lite"/>
    </source>
</evidence>
<sequence>MTAVTCRTEYLTARHTWGARGAWIALLAGLIAFLVLGMVDAEPSTRSTIAFAAVAVSLAVAAWGRLGARGAFLLSVADDTVTLGNESERLVEYPTSMLVSVTTRGPAQATSTTGRNLTVAGLKYLVLDFADGSSGVGEQWNFAVVDADPAVRAVLDRLRPRPAAPAPPVSVGAATSAREIVEPVVAARAVRSGDKVDLNKQPGAASTPSTGYDAPSIATAGSDQAAERLWEAAVARHNEILRSYGTYELQPELMLRYPAVTDVTLPPVQDFHDALGDAQALRTERFPADRGVADTYQQKVKLLSRAWVACETNGKRLGTDYLGDDEKAGLDTALKLVDHARGGGSTPQEQASYFRRAHSIVTELRDQGAVHLPPGGVAQLEASARRALR</sequence>
<proteinExistence type="predicted"/>
<keyword evidence="2" id="KW-0472">Membrane</keyword>